<dbReference type="OrthoDB" id="6677713at2"/>
<dbReference type="Proteomes" id="UP000436801">
    <property type="component" value="Unassembled WGS sequence"/>
</dbReference>
<keyword evidence="4" id="KW-1185">Reference proteome</keyword>
<reference evidence="3 4" key="1">
    <citation type="submission" date="2016-10" db="EMBL/GenBank/DDBJ databases">
        <authorList>
            <person name="Varghese N."/>
            <person name="Submissions S."/>
        </authorList>
    </citation>
    <scope>NUCLEOTIDE SEQUENCE [LARGE SCALE GENOMIC DNA]</scope>
    <source>
        <strain evidence="3 4">S7-754</strain>
    </source>
</reference>
<organism evidence="3 4">
    <name type="scientific">Sphingomonas carotinifaciens</name>
    <dbReference type="NCBI Taxonomy" id="1166323"/>
    <lineage>
        <taxon>Bacteria</taxon>
        <taxon>Pseudomonadati</taxon>
        <taxon>Pseudomonadota</taxon>
        <taxon>Alphaproteobacteria</taxon>
        <taxon>Sphingomonadales</taxon>
        <taxon>Sphingomonadaceae</taxon>
        <taxon>Sphingomonas</taxon>
    </lineage>
</organism>
<dbReference type="AlphaFoldDB" id="A0A1G7QR87"/>
<evidence type="ECO:0000259" key="1">
    <source>
        <dbReference type="Pfam" id="PF01048"/>
    </source>
</evidence>
<dbReference type="EMBL" id="FNBI01000009">
    <property type="protein sequence ID" value="SDG01046.1"/>
    <property type="molecule type" value="Genomic_DNA"/>
</dbReference>
<gene>
    <name evidence="2" type="ORF">GQR91_01410</name>
    <name evidence="3" type="ORF">SAMN05216557_10913</name>
</gene>
<evidence type="ECO:0000313" key="5">
    <source>
        <dbReference type="Proteomes" id="UP000436801"/>
    </source>
</evidence>
<dbReference type="InterPro" id="IPR000845">
    <property type="entry name" value="Nucleoside_phosphorylase_d"/>
</dbReference>
<dbReference type="PANTHER" id="PTHR46832:SF1">
    <property type="entry name" value="5'-METHYLTHIOADENOSINE_S-ADENOSYLHOMOCYSTEINE NUCLEOSIDASE"/>
    <property type="match status" value="1"/>
</dbReference>
<dbReference type="Proteomes" id="UP000323502">
    <property type="component" value="Unassembled WGS sequence"/>
</dbReference>
<dbReference type="GO" id="GO:0008782">
    <property type="term" value="F:adenosylhomocysteine nucleosidase activity"/>
    <property type="evidence" value="ECO:0007669"/>
    <property type="project" value="TreeGrafter"/>
</dbReference>
<protein>
    <submittedName>
        <fullName evidence="3">Adenosylhomocysteine nucleosidase</fullName>
    </submittedName>
    <submittedName>
        <fullName evidence="2">Purine phosphorylase</fullName>
    </submittedName>
</protein>
<dbReference type="Pfam" id="PF01048">
    <property type="entry name" value="PNP_UDP_1"/>
    <property type="match status" value="1"/>
</dbReference>
<dbReference type="GO" id="GO:0005829">
    <property type="term" value="C:cytosol"/>
    <property type="evidence" value="ECO:0007669"/>
    <property type="project" value="TreeGrafter"/>
</dbReference>
<dbReference type="PANTHER" id="PTHR46832">
    <property type="entry name" value="5'-METHYLTHIOADENOSINE/S-ADENOSYLHOMOCYSTEINE NUCLEOSIDASE"/>
    <property type="match status" value="1"/>
</dbReference>
<dbReference type="GO" id="GO:0009116">
    <property type="term" value="P:nucleoside metabolic process"/>
    <property type="evidence" value="ECO:0007669"/>
    <property type="project" value="InterPro"/>
</dbReference>
<dbReference type="Gene3D" id="3.40.50.1580">
    <property type="entry name" value="Nucleoside phosphorylase domain"/>
    <property type="match status" value="1"/>
</dbReference>
<evidence type="ECO:0000313" key="2">
    <source>
        <dbReference type="EMBL" id="MWC42319.1"/>
    </source>
</evidence>
<dbReference type="EMBL" id="WSUT01000002">
    <property type="protein sequence ID" value="MWC42319.1"/>
    <property type="molecule type" value="Genomic_DNA"/>
</dbReference>
<sequence>MRIGIVSGVRAELAALLPHAPRTTLRGAPLPVERIETADHALFLACAGIGKVAAATAAATLVHAYGAEHLLVIGTAGSLGAVGRGPFLITEAVQADFGAMRDERLTHYTAGCWPIGPARAEAFRAADLPDLGLPHARIATSDLFVECGVHAARVRDALGATLVDMETAAVAQTAALLGIPWAAIKATTDDADGASAGDFTANLAASARAAAHAAERLIAAL</sequence>
<dbReference type="GO" id="GO:0019284">
    <property type="term" value="P:L-methionine salvage from S-adenosylmethionine"/>
    <property type="evidence" value="ECO:0007669"/>
    <property type="project" value="TreeGrafter"/>
</dbReference>
<name>A0A1G7QR87_9SPHN</name>
<evidence type="ECO:0000313" key="4">
    <source>
        <dbReference type="Proteomes" id="UP000323502"/>
    </source>
</evidence>
<proteinExistence type="predicted"/>
<evidence type="ECO:0000313" key="3">
    <source>
        <dbReference type="EMBL" id="SDG01046.1"/>
    </source>
</evidence>
<dbReference type="SUPFAM" id="SSF53167">
    <property type="entry name" value="Purine and uridine phosphorylases"/>
    <property type="match status" value="1"/>
</dbReference>
<feature type="domain" description="Nucleoside phosphorylase" evidence="1">
    <location>
        <begin position="2"/>
        <end position="218"/>
    </location>
</feature>
<dbReference type="GO" id="GO:0008930">
    <property type="term" value="F:methylthioadenosine nucleosidase activity"/>
    <property type="evidence" value="ECO:0007669"/>
    <property type="project" value="TreeGrafter"/>
</dbReference>
<dbReference type="InterPro" id="IPR035994">
    <property type="entry name" value="Nucleoside_phosphorylase_sf"/>
</dbReference>
<accession>A0A1G7QR87</accession>
<dbReference type="RefSeq" id="WP_149683328.1">
    <property type="nucleotide sequence ID" value="NZ_FNBI01000009.1"/>
</dbReference>
<reference evidence="2 5" key="2">
    <citation type="submission" date="2019-12" db="EMBL/GenBank/DDBJ databases">
        <authorList>
            <person name="Zheng J."/>
        </authorList>
    </citation>
    <scope>NUCLEOTIDE SEQUENCE [LARGE SCALE GENOMIC DNA]</scope>
    <source>
        <strain evidence="2 5">DSM 27347</strain>
    </source>
</reference>